<dbReference type="EMBL" id="DS547092">
    <property type="protein sequence ID" value="EDR14481.1"/>
    <property type="molecule type" value="Genomic_DNA"/>
</dbReference>
<dbReference type="AlphaFoldDB" id="B0CTE7"/>
<dbReference type="InParanoid" id="B0CTE7"/>
<proteinExistence type="predicted"/>
<evidence type="ECO:0000313" key="2">
    <source>
        <dbReference type="Proteomes" id="UP000001194"/>
    </source>
</evidence>
<name>B0CTE7_LACBS</name>
<dbReference type="KEGG" id="lbc:LACBIDRAFT_305097"/>
<dbReference type="HOGENOM" id="CLU_2596565_0_0_1"/>
<gene>
    <name evidence="1" type="ORF">LACBIDRAFT_305097</name>
</gene>
<sequence length="85" mass="9816">MKSPEAWHQSHQHTTYNTTKQVLVECARQNQPYTQLCARLLRREQGKCETTSQLRRMGPCALVFSTSAVRPADSGIELHNFVKWE</sequence>
<dbReference type="GeneID" id="6070659"/>
<evidence type="ECO:0000313" key="1">
    <source>
        <dbReference type="EMBL" id="EDR14481.1"/>
    </source>
</evidence>
<dbReference type="OrthoDB" id="10358080at2759"/>
<reference evidence="1 2" key="1">
    <citation type="journal article" date="2008" name="Nature">
        <title>The genome of Laccaria bicolor provides insights into mycorrhizal symbiosis.</title>
        <authorList>
            <person name="Martin F."/>
            <person name="Aerts A."/>
            <person name="Ahren D."/>
            <person name="Brun A."/>
            <person name="Danchin E.G.J."/>
            <person name="Duchaussoy F."/>
            <person name="Gibon J."/>
            <person name="Kohler A."/>
            <person name="Lindquist E."/>
            <person name="Pereda V."/>
            <person name="Salamov A."/>
            <person name="Shapiro H.J."/>
            <person name="Wuyts J."/>
            <person name="Blaudez D."/>
            <person name="Buee M."/>
            <person name="Brokstein P."/>
            <person name="Canbaeck B."/>
            <person name="Cohen D."/>
            <person name="Courty P.E."/>
            <person name="Coutinho P.M."/>
            <person name="Delaruelle C."/>
            <person name="Detter J.C."/>
            <person name="Deveau A."/>
            <person name="DiFazio S."/>
            <person name="Duplessis S."/>
            <person name="Fraissinet-Tachet L."/>
            <person name="Lucic E."/>
            <person name="Frey-Klett P."/>
            <person name="Fourrey C."/>
            <person name="Feussner I."/>
            <person name="Gay G."/>
            <person name="Grimwood J."/>
            <person name="Hoegger P.J."/>
            <person name="Jain P."/>
            <person name="Kilaru S."/>
            <person name="Labbe J."/>
            <person name="Lin Y.C."/>
            <person name="Legue V."/>
            <person name="Le Tacon F."/>
            <person name="Marmeisse R."/>
            <person name="Melayah D."/>
            <person name="Montanini B."/>
            <person name="Muratet M."/>
            <person name="Nehls U."/>
            <person name="Niculita-Hirzel H."/>
            <person name="Oudot-Le Secq M.P."/>
            <person name="Peter M."/>
            <person name="Quesneville H."/>
            <person name="Rajashekar B."/>
            <person name="Reich M."/>
            <person name="Rouhier N."/>
            <person name="Schmutz J."/>
            <person name="Yin T."/>
            <person name="Chalot M."/>
            <person name="Henrissat B."/>
            <person name="Kuees U."/>
            <person name="Lucas S."/>
            <person name="Van de Peer Y."/>
            <person name="Podila G.K."/>
            <person name="Polle A."/>
            <person name="Pukkila P.J."/>
            <person name="Richardson P.M."/>
            <person name="Rouze P."/>
            <person name="Sanders I.R."/>
            <person name="Stajich J.E."/>
            <person name="Tunlid A."/>
            <person name="Tuskan G."/>
            <person name="Grigoriev I.V."/>
        </authorList>
    </citation>
    <scope>NUCLEOTIDE SEQUENCE [LARGE SCALE GENOMIC DNA]</scope>
    <source>
        <strain evidence="2">S238N-H82 / ATCC MYA-4686</strain>
    </source>
</reference>
<keyword evidence="2" id="KW-1185">Reference proteome</keyword>
<dbReference type="Proteomes" id="UP000001194">
    <property type="component" value="Unassembled WGS sequence"/>
</dbReference>
<organism evidence="2">
    <name type="scientific">Laccaria bicolor (strain S238N-H82 / ATCC MYA-4686)</name>
    <name type="common">Bicoloured deceiver</name>
    <name type="synonym">Laccaria laccata var. bicolor</name>
    <dbReference type="NCBI Taxonomy" id="486041"/>
    <lineage>
        <taxon>Eukaryota</taxon>
        <taxon>Fungi</taxon>
        <taxon>Dikarya</taxon>
        <taxon>Basidiomycota</taxon>
        <taxon>Agaricomycotina</taxon>
        <taxon>Agaricomycetes</taxon>
        <taxon>Agaricomycetidae</taxon>
        <taxon>Agaricales</taxon>
        <taxon>Agaricineae</taxon>
        <taxon>Hydnangiaceae</taxon>
        <taxon>Laccaria</taxon>
    </lineage>
</organism>
<protein>
    <submittedName>
        <fullName evidence="1">Predicted protein</fullName>
    </submittedName>
</protein>
<accession>B0CTE7</accession>
<dbReference type="RefSeq" id="XP_001875040.1">
    <property type="nucleotide sequence ID" value="XM_001875005.1"/>
</dbReference>